<dbReference type="RefSeq" id="WP_172170322.1">
    <property type="nucleotide sequence ID" value="NZ_WOEZ01000149.1"/>
</dbReference>
<sequence length="87" mass="9335">MNQAFSSTARKHMPVVLSDGARTSISIPVALYDNYLTLLNGDAVAFRSHLNEVARTAEPSLGITRSQAVRFALDSRIVSMRTAAGAV</sequence>
<protein>
    <submittedName>
        <fullName evidence="1">Uncharacterized protein</fullName>
    </submittedName>
</protein>
<gene>
    <name evidence="1" type="ORF">GNZ13_27045</name>
</gene>
<proteinExistence type="predicted"/>
<evidence type="ECO:0000313" key="2">
    <source>
        <dbReference type="Proteomes" id="UP000655523"/>
    </source>
</evidence>
<comment type="caution">
    <text evidence="1">The sequence shown here is derived from an EMBL/GenBank/DDBJ whole genome shotgun (WGS) entry which is preliminary data.</text>
</comment>
<dbReference type="AlphaFoldDB" id="A0A972SNX3"/>
<keyword evidence="2" id="KW-1185">Reference proteome</keyword>
<organism evidence="1 2">
    <name type="scientific">Paraburkholderia elongata</name>
    <dbReference type="NCBI Taxonomy" id="2675747"/>
    <lineage>
        <taxon>Bacteria</taxon>
        <taxon>Pseudomonadati</taxon>
        <taxon>Pseudomonadota</taxon>
        <taxon>Betaproteobacteria</taxon>
        <taxon>Burkholderiales</taxon>
        <taxon>Burkholderiaceae</taxon>
        <taxon>Paraburkholderia</taxon>
    </lineage>
</organism>
<accession>A0A972SNX3</accession>
<name>A0A972SNX3_9BURK</name>
<dbReference type="Proteomes" id="UP000655523">
    <property type="component" value="Unassembled WGS sequence"/>
</dbReference>
<reference evidence="1 2" key="1">
    <citation type="submission" date="2019-11" db="EMBL/GenBank/DDBJ databases">
        <title>Metabolism of dissolved organic matter in forest soils.</title>
        <authorList>
            <person name="Cyle K.T."/>
            <person name="Wilhelm R.C."/>
            <person name="Martinez C.E."/>
        </authorList>
    </citation>
    <scope>NUCLEOTIDE SEQUENCE [LARGE SCALE GENOMIC DNA]</scope>
    <source>
        <strain evidence="1 2">5N</strain>
    </source>
</reference>
<dbReference type="EMBL" id="WOEZ01000149">
    <property type="protein sequence ID" value="NPT58125.1"/>
    <property type="molecule type" value="Genomic_DNA"/>
</dbReference>
<evidence type="ECO:0000313" key="1">
    <source>
        <dbReference type="EMBL" id="NPT58125.1"/>
    </source>
</evidence>